<keyword evidence="3" id="KW-0472">Membrane</keyword>
<accession>A0A7W6FYB2</accession>
<dbReference type="SUPFAM" id="SSF48452">
    <property type="entry name" value="TPR-like"/>
    <property type="match status" value="1"/>
</dbReference>
<dbReference type="Pfam" id="PF13428">
    <property type="entry name" value="TPR_14"/>
    <property type="match status" value="1"/>
</dbReference>
<organism evidence="4 5">
    <name type="scientific">Novosphingobium fluoreni</name>
    <dbReference type="NCBI Taxonomy" id="1391222"/>
    <lineage>
        <taxon>Bacteria</taxon>
        <taxon>Pseudomonadati</taxon>
        <taxon>Pseudomonadota</taxon>
        <taxon>Alphaproteobacteria</taxon>
        <taxon>Sphingomonadales</taxon>
        <taxon>Sphingomonadaceae</taxon>
        <taxon>Novosphingobium</taxon>
    </lineage>
</organism>
<evidence type="ECO:0000313" key="4">
    <source>
        <dbReference type="EMBL" id="MBB3940128.1"/>
    </source>
</evidence>
<keyword evidence="5" id="KW-1185">Reference proteome</keyword>
<evidence type="ECO:0000256" key="2">
    <source>
        <dbReference type="ARBA" id="ARBA00022803"/>
    </source>
</evidence>
<keyword evidence="2" id="KW-0802">TPR repeat</keyword>
<keyword evidence="3" id="KW-1133">Transmembrane helix</keyword>
<dbReference type="Proteomes" id="UP000561459">
    <property type="component" value="Unassembled WGS sequence"/>
</dbReference>
<name>A0A7W6FYB2_9SPHN</name>
<dbReference type="RefSeq" id="WP_058736014.1">
    <property type="nucleotide sequence ID" value="NZ_JACIDY010000003.1"/>
</dbReference>
<dbReference type="Gene3D" id="1.25.40.10">
    <property type="entry name" value="Tetratricopeptide repeat domain"/>
    <property type="match status" value="1"/>
</dbReference>
<keyword evidence="3" id="KW-0812">Transmembrane</keyword>
<evidence type="ECO:0000313" key="5">
    <source>
        <dbReference type="Proteomes" id="UP000561459"/>
    </source>
</evidence>
<dbReference type="Pfam" id="PF07719">
    <property type="entry name" value="TPR_2"/>
    <property type="match status" value="1"/>
</dbReference>
<dbReference type="EMBL" id="JACIDY010000003">
    <property type="protein sequence ID" value="MBB3940128.1"/>
    <property type="molecule type" value="Genomic_DNA"/>
</dbReference>
<proteinExistence type="predicted"/>
<sequence length="215" mass="23043">MTWVLVIALAAAAFLVAAFVLRAPRRGWEALGAALLLGVAGYAWQGRPDMPAAPKTAQETVSGDPAALVRARGRVTKSGIPPTDRWVIVADALARNGQFADAAAMLRAATADDPKNAEAWLAMANALVAHAEGQLTPAAFYAYRRAAQAGPEQPGPPFFLGLALAQSGRFQEARELWQRLLKATPPDAKWRAELEDKLMRIDVLIAAQQSGQRPR</sequence>
<gene>
    <name evidence="4" type="ORF">GGR39_001778</name>
</gene>
<feature type="transmembrane region" description="Helical" evidence="3">
    <location>
        <begin position="28"/>
        <end position="45"/>
    </location>
</feature>
<reference evidence="4 5" key="1">
    <citation type="submission" date="2020-08" db="EMBL/GenBank/DDBJ databases">
        <title>Genomic Encyclopedia of Type Strains, Phase IV (KMG-IV): sequencing the most valuable type-strain genomes for metagenomic binning, comparative biology and taxonomic classification.</title>
        <authorList>
            <person name="Goeker M."/>
        </authorList>
    </citation>
    <scope>NUCLEOTIDE SEQUENCE [LARGE SCALE GENOMIC DNA]</scope>
    <source>
        <strain evidence="4 5">DSM 27568</strain>
    </source>
</reference>
<evidence type="ECO:0000256" key="1">
    <source>
        <dbReference type="ARBA" id="ARBA00022737"/>
    </source>
</evidence>
<evidence type="ECO:0000256" key="3">
    <source>
        <dbReference type="SAM" id="Phobius"/>
    </source>
</evidence>
<dbReference type="AlphaFoldDB" id="A0A7W6FYB2"/>
<protein>
    <submittedName>
        <fullName evidence="4">Cytochrome c-type biogenesis protein CcmH</fullName>
    </submittedName>
</protein>
<dbReference type="InterPro" id="IPR013105">
    <property type="entry name" value="TPR_2"/>
</dbReference>
<keyword evidence="1" id="KW-0677">Repeat</keyword>
<comment type="caution">
    <text evidence="4">The sequence shown here is derived from an EMBL/GenBank/DDBJ whole genome shotgun (WGS) entry which is preliminary data.</text>
</comment>
<dbReference type="InterPro" id="IPR011990">
    <property type="entry name" value="TPR-like_helical_dom_sf"/>
</dbReference>